<accession>A0AAE1E9X3</accession>
<evidence type="ECO:0000313" key="2">
    <source>
        <dbReference type="Proteomes" id="UP001283361"/>
    </source>
</evidence>
<name>A0AAE1E9X3_9GAST</name>
<keyword evidence="2" id="KW-1185">Reference proteome</keyword>
<comment type="caution">
    <text evidence="1">The sequence shown here is derived from an EMBL/GenBank/DDBJ whole genome shotgun (WGS) entry which is preliminary data.</text>
</comment>
<dbReference type="Proteomes" id="UP001283361">
    <property type="component" value="Unassembled WGS sequence"/>
</dbReference>
<evidence type="ECO:0000313" key="1">
    <source>
        <dbReference type="EMBL" id="KAK3799262.1"/>
    </source>
</evidence>
<protein>
    <submittedName>
        <fullName evidence="1">Uncharacterized protein</fullName>
    </submittedName>
</protein>
<sequence length="121" mass="13260">MAVNLVAAESGQALPSPPFPYYLVICSPLDAARRTNTTHSGAAQARSPQAEAARLRLLIFKECLSADSFDFLSYHNKVEAPLQNFLDLHTTRVRTTFCTPLTLLPGAAQLSSEFLTSFFLL</sequence>
<dbReference type="EMBL" id="JAWDGP010000590">
    <property type="protein sequence ID" value="KAK3799262.1"/>
    <property type="molecule type" value="Genomic_DNA"/>
</dbReference>
<reference evidence="1" key="1">
    <citation type="journal article" date="2023" name="G3 (Bethesda)">
        <title>A reference genome for the long-term kleptoplast-retaining sea slug Elysia crispata morphotype clarki.</title>
        <authorList>
            <person name="Eastman K.E."/>
            <person name="Pendleton A.L."/>
            <person name="Shaikh M.A."/>
            <person name="Suttiyut T."/>
            <person name="Ogas R."/>
            <person name="Tomko P."/>
            <person name="Gavelis G."/>
            <person name="Widhalm J.R."/>
            <person name="Wisecaver J.H."/>
        </authorList>
    </citation>
    <scope>NUCLEOTIDE SEQUENCE</scope>
    <source>
        <strain evidence="1">ECLA1</strain>
    </source>
</reference>
<proteinExistence type="predicted"/>
<dbReference type="AlphaFoldDB" id="A0AAE1E9X3"/>
<gene>
    <name evidence="1" type="ORF">RRG08_054388</name>
</gene>
<organism evidence="1 2">
    <name type="scientific">Elysia crispata</name>
    <name type="common">lettuce slug</name>
    <dbReference type="NCBI Taxonomy" id="231223"/>
    <lineage>
        <taxon>Eukaryota</taxon>
        <taxon>Metazoa</taxon>
        <taxon>Spiralia</taxon>
        <taxon>Lophotrochozoa</taxon>
        <taxon>Mollusca</taxon>
        <taxon>Gastropoda</taxon>
        <taxon>Heterobranchia</taxon>
        <taxon>Euthyneura</taxon>
        <taxon>Panpulmonata</taxon>
        <taxon>Sacoglossa</taxon>
        <taxon>Placobranchoidea</taxon>
        <taxon>Plakobranchidae</taxon>
        <taxon>Elysia</taxon>
    </lineage>
</organism>